<evidence type="ECO:0000313" key="3">
    <source>
        <dbReference type="Proteomes" id="UP001178507"/>
    </source>
</evidence>
<organism evidence="2 3">
    <name type="scientific">Effrenium voratum</name>
    <dbReference type="NCBI Taxonomy" id="2562239"/>
    <lineage>
        <taxon>Eukaryota</taxon>
        <taxon>Sar</taxon>
        <taxon>Alveolata</taxon>
        <taxon>Dinophyceae</taxon>
        <taxon>Suessiales</taxon>
        <taxon>Symbiodiniaceae</taxon>
        <taxon>Effrenium</taxon>
    </lineage>
</organism>
<sequence length="244" mass="26791">MSENIVPCLQNDAHKIGAIVATLTSVASSGTAHLLQHIGKHVDPEYAIPGCRGRWIQDISCGGVYFPEYYIFGFGFTFVSLCMAHAFQKAAYILERYSTLSGRMVRVFRVAGLTGCLAMVPMAWVSMKINRSAHLLFAALTMIPWLVAFVVRCKAGCPPYHKMAILTCVAACALISIWFTAIVLRSSQSWAEWCGFLCFLLHTFTFPVPAGRFSLFRSDASVELELEPAANLRPSRTNTGPAGI</sequence>
<name>A0AA36ID02_9DINO</name>
<reference evidence="2" key="1">
    <citation type="submission" date="2023-08" db="EMBL/GenBank/DDBJ databases">
        <authorList>
            <person name="Chen Y."/>
            <person name="Shah S."/>
            <person name="Dougan E. K."/>
            <person name="Thang M."/>
            <person name="Chan C."/>
        </authorList>
    </citation>
    <scope>NUCLEOTIDE SEQUENCE</scope>
</reference>
<keyword evidence="1" id="KW-0472">Membrane</keyword>
<feature type="transmembrane region" description="Helical" evidence="1">
    <location>
        <begin position="190"/>
        <end position="208"/>
    </location>
</feature>
<dbReference type="EMBL" id="CAUJNA010001113">
    <property type="protein sequence ID" value="CAJ1384460.1"/>
    <property type="molecule type" value="Genomic_DNA"/>
</dbReference>
<dbReference type="Proteomes" id="UP001178507">
    <property type="component" value="Unassembled WGS sequence"/>
</dbReference>
<feature type="transmembrane region" description="Helical" evidence="1">
    <location>
        <begin position="69"/>
        <end position="87"/>
    </location>
</feature>
<evidence type="ECO:0000256" key="1">
    <source>
        <dbReference type="SAM" id="Phobius"/>
    </source>
</evidence>
<keyword evidence="1" id="KW-1133">Transmembrane helix</keyword>
<gene>
    <name evidence="2" type="ORF">EVOR1521_LOCUS11333</name>
</gene>
<proteinExistence type="predicted"/>
<keyword evidence="3" id="KW-1185">Reference proteome</keyword>
<protein>
    <submittedName>
        <fullName evidence="2">Uncharacterized protein</fullName>
    </submittedName>
</protein>
<keyword evidence="1" id="KW-0812">Transmembrane</keyword>
<feature type="transmembrane region" description="Helical" evidence="1">
    <location>
        <begin position="163"/>
        <end position="184"/>
    </location>
</feature>
<evidence type="ECO:0000313" key="2">
    <source>
        <dbReference type="EMBL" id="CAJ1384460.1"/>
    </source>
</evidence>
<comment type="caution">
    <text evidence="2">The sequence shown here is derived from an EMBL/GenBank/DDBJ whole genome shotgun (WGS) entry which is preliminary data.</text>
</comment>
<feature type="transmembrane region" description="Helical" evidence="1">
    <location>
        <begin position="133"/>
        <end position="151"/>
    </location>
</feature>
<dbReference type="AlphaFoldDB" id="A0AA36ID02"/>
<feature type="transmembrane region" description="Helical" evidence="1">
    <location>
        <begin position="107"/>
        <end position="127"/>
    </location>
</feature>
<accession>A0AA36ID02</accession>